<dbReference type="Proteomes" id="UP000182146">
    <property type="component" value="Unassembled WGS sequence"/>
</dbReference>
<evidence type="ECO:0000256" key="2">
    <source>
        <dbReference type="ARBA" id="ARBA00023136"/>
    </source>
</evidence>
<evidence type="ECO:0000256" key="4">
    <source>
        <dbReference type="ARBA" id="ARBA00023288"/>
    </source>
</evidence>
<keyword evidence="3" id="KW-0564">Palmitate</keyword>
<gene>
    <name evidence="6" type="ORF">SAMN05660860_01637</name>
</gene>
<evidence type="ECO:0000313" key="7">
    <source>
        <dbReference type="Proteomes" id="UP000182146"/>
    </source>
</evidence>
<keyword evidence="2" id="KW-0472">Membrane</keyword>
<sequence>MRPYPILLLPTILIFSACQNLSHHSSRETLPEPAQPAGQAYQCGDLRIAALADGDMMILVLPRGDLRLAPVVAASGARYADEVGNEFWDKGQKEALLSLEGGASLECKGTEAPSPWAEARRRGVRFRGVGQEPGWVVELDRGEAAGMRLLLDYGRHELRFPTTRQIRDEMSDTQYFIGETNQTRAELRVRREPCRDTMSGELFQTSAELRINAETLRGCGRYFSD</sequence>
<dbReference type="RefSeq" id="WP_139172069.1">
    <property type="nucleotide sequence ID" value="NZ_FNGU01000003.1"/>
</dbReference>
<dbReference type="Pfam" id="PF09864">
    <property type="entry name" value="MliC"/>
    <property type="match status" value="1"/>
</dbReference>
<evidence type="ECO:0000256" key="3">
    <source>
        <dbReference type="ARBA" id="ARBA00023139"/>
    </source>
</evidence>
<evidence type="ECO:0000259" key="5">
    <source>
        <dbReference type="Pfam" id="PF09864"/>
    </source>
</evidence>
<dbReference type="STRING" id="392333.SAMN05660860_01637"/>
<dbReference type="InterPro" id="IPR018660">
    <property type="entry name" value="MliC"/>
</dbReference>
<keyword evidence="4" id="KW-0449">Lipoprotein</keyword>
<evidence type="ECO:0000256" key="1">
    <source>
        <dbReference type="ARBA" id="ARBA00022729"/>
    </source>
</evidence>
<keyword evidence="1" id="KW-0732">Signal</keyword>
<organism evidence="6 7">
    <name type="scientific">Geoalkalibacter ferrihydriticus</name>
    <dbReference type="NCBI Taxonomy" id="392333"/>
    <lineage>
        <taxon>Bacteria</taxon>
        <taxon>Pseudomonadati</taxon>
        <taxon>Thermodesulfobacteriota</taxon>
        <taxon>Desulfuromonadia</taxon>
        <taxon>Desulfuromonadales</taxon>
        <taxon>Geoalkalibacteraceae</taxon>
        <taxon>Geoalkalibacter</taxon>
    </lineage>
</organism>
<protein>
    <submittedName>
        <fullName evidence="6">Membrane-bound lysozyme-inhibitor of c-type lysozyme</fullName>
    </submittedName>
</protein>
<dbReference type="EMBL" id="FNGU01000003">
    <property type="protein sequence ID" value="SDL99596.1"/>
    <property type="molecule type" value="Genomic_DNA"/>
</dbReference>
<dbReference type="AlphaFoldDB" id="A0A1G9PL92"/>
<feature type="domain" description="C-type lysozyme inhibitor" evidence="5">
    <location>
        <begin position="41"/>
        <end position="103"/>
    </location>
</feature>
<evidence type="ECO:0000313" key="6">
    <source>
        <dbReference type="EMBL" id="SDL99596.1"/>
    </source>
</evidence>
<proteinExistence type="predicted"/>
<dbReference type="OrthoDB" id="5348860at2"/>
<reference evidence="6 7" key="1">
    <citation type="submission" date="2016-10" db="EMBL/GenBank/DDBJ databases">
        <authorList>
            <person name="de Groot N.N."/>
        </authorList>
    </citation>
    <scope>NUCLEOTIDE SEQUENCE [LARGE SCALE GENOMIC DNA]</scope>
    <source>
        <strain evidence="6 7">DSM 17813</strain>
    </source>
</reference>
<dbReference type="PROSITE" id="PS51257">
    <property type="entry name" value="PROKAR_LIPOPROTEIN"/>
    <property type="match status" value="1"/>
</dbReference>
<dbReference type="InterPro" id="IPR036328">
    <property type="entry name" value="MliC_sf"/>
</dbReference>
<dbReference type="SUPFAM" id="SSF141488">
    <property type="entry name" value="YdhA-like"/>
    <property type="match status" value="1"/>
</dbReference>
<dbReference type="Gene3D" id="2.40.128.200">
    <property type="match status" value="1"/>
</dbReference>
<accession>A0A1G9PL92</accession>
<name>A0A1G9PL92_9BACT</name>